<dbReference type="AlphaFoldDB" id="A0A1Y2DXH5"/>
<dbReference type="Proteomes" id="UP000193467">
    <property type="component" value="Unassembled WGS sequence"/>
</dbReference>
<dbReference type="InterPro" id="IPR001138">
    <property type="entry name" value="Zn2Cys6_DnaBD"/>
</dbReference>
<evidence type="ECO:0000313" key="6">
    <source>
        <dbReference type="EMBL" id="ORY63814.1"/>
    </source>
</evidence>
<feature type="region of interest" description="Disordered" evidence="4">
    <location>
        <begin position="47"/>
        <end position="123"/>
    </location>
</feature>
<gene>
    <name evidence="6" type="ORF">BCR35DRAFT_308781</name>
</gene>
<feature type="compositionally biased region" description="Low complexity" evidence="4">
    <location>
        <begin position="866"/>
        <end position="898"/>
    </location>
</feature>
<dbReference type="Pfam" id="PF04082">
    <property type="entry name" value="Fungal_trans"/>
    <property type="match status" value="1"/>
</dbReference>
<evidence type="ECO:0000256" key="4">
    <source>
        <dbReference type="SAM" id="MobiDB-lite"/>
    </source>
</evidence>
<dbReference type="Pfam" id="PF00172">
    <property type="entry name" value="Zn_clus"/>
    <property type="match status" value="1"/>
</dbReference>
<sequence length="1019" mass="110076">MLSNKYTPALLLISPLNSPLLIPPTSPHPLSHPLSIFLSALSQRYPPSNRMAPRPSSSTTATAPTPDLPVYSGGEGEGSVSQSPPLGQVDSVAPTPAAEEQGAEGKEKKEKKDKVKRKKSQRPSWSCTECTRRKIKCDRIVPGCNQCQRRGKVALCRLEQDDPAFAGLTGGGEGAPGGIRLATSTEYTAITQSISAIRLRLFHLERVIQNFVPQPGQIGEDGGPLYAFPAHMMMQPLPPTTAGAMTPAAPSSMGLPQLESGGMLQQEGLRMVREENGEHEEAVAADDGEVEAAIGLEFMALGRDRKQDHWSRSELRRPASEEEEEETTSPAHSTSGLPSWSGNPQSHTNVHTPSDLFPSASLPDGAPESTGRSSIGGGEQTSPHIGSAGGGAGQQPLMDILPSKEMSDAIVLYSLDRVGWQHGAVHSGSFLAECAEFHAWGEQRGRLVNQAWLALYFAVLCVGVKHMSESDGLLCGLSGDDLKSLPQRYFDASISALHRSNFLAKHSIYSVQTVVIVVLTCQDVGGSDLIATLLACAIRIAIHLNIHRFASDAEWERSRIAKGVKAQSELGIKQLIDREVRKRLWCALCTEDWVSIPYRRSYTIFPSHFTTPLPANVLDSDLSLGHLHIRGPDEPTPVSKLIVLFKTATCVRRFFEDMNSSNGGLSYDLCLQIDREIREIMLKAPRYLQPDAEVEGFPPYVAWMRHYFILSVSHKLLVIHRVFLGRSFRDPRYGYSRKAAIDAARSMIGQLVKGSRLPYQHIWTIPYHTIVASTTLILDIFQCSLSDPLDDVANKRREVELAIFELQVLAPNSPIAARGVQLLTTLLGEEAKHRRTAASSSIQNPRKRKAPSDSERFGDVAKRVVSNARGPGSGGAPSSNNSTSAISPTLNPSTSLPPYYLSNTGSPTLQDLTPLDPPMAEGALTQDAFDSILLSGLGAQLYMGSGSPGAGNENPNVDFWRMLDATFEPVQAGNGGMAAQEQEFGMLGVGEGGAGWSAEMPFEFGGGGGGFGGESMGWP</sequence>
<organism evidence="6 7">
    <name type="scientific">Leucosporidium creatinivorum</name>
    <dbReference type="NCBI Taxonomy" id="106004"/>
    <lineage>
        <taxon>Eukaryota</taxon>
        <taxon>Fungi</taxon>
        <taxon>Dikarya</taxon>
        <taxon>Basidiomycota</taxon>
        <taxon>Pucciniomycotina</taxon>
        <taxon>Microbotryomycetes</taxon>
        <taxon>Leucosporidiales</taxon>
        <taxon>Leucosporidium</taxon>
    </lineage>
</organism>
<reference evidence="6 7" key="1">
    <citation type="submission" date="2016-07" db="EMBL/GenBank/DDBJ databases">
        <title>Pervasive Adenine N6-methylation of Active Genes in Fungi.</title>
        <authorList>
            <consortium name="DOE Joint Genome Institute"/>
            <person name="Mondo S.J."/>
            <person name="Dannebaum R.O."/>
            <person name="Kuo R.C."/>
            <person name="Labutti K."/>
            <person name="Haridas S."/>
            <person name="Kuo A."/>
            <person name="Salamov A."/>
            <person name="Ahrendt S.R."/>
            <person name="Lipzen A."/>
            <person name="Sullivan W."/>
            <person name="Andreopoulos W.B."/>
            <person name="Clum A."/>
            <person name="Lindquist E."/>
            <person name="Daum C."/>
            <person name="Ramamoorthy G.K."/>
            <person name="Gryganskyi A."/>
            <person name="Culley D."/>
            <person name="Magnuson J.K."/>
            <person name="James T.Y."/>
            <person name="O'Malley M.A."/>
            <person name="Stajich J.E."/>
            <person name="Spatafora J.W."/>
            <person name="Visel A."/>
            <person name="Grigoriev I.V."/>
        </authorList>
    </citation>
    <scope>NUCLEOTIDE SEQUENCE [LARGE SCALE GENOMIC DNA]</scope>
    <source>
        <strain evidence="6 7">62-1032</strain>
    </source>
</reference>
<dbReference type="PROSITE" id="PS50048">
    <property type="entry name" value="ZN2_CY6_FUNGAL_2"/>
    <property type="match status" value="1"/>
</dbReference>
<dbReference type="PANTHER" id="PTHR31001">
    <property type="entry name" value="UNCHARACTERIZED TRANSCRIPTIONAL REGULATORY PROTEIN"/>
    <property type="match status" value="1"/>
</dbReference>
<dbReference type="InterPro" id="IPR050613">
    <property type="entry name" value="Sec_Metabolite_Reg"/>
</dbReference>
<evidence type="ECO:0000256" key="3">
    <source>
        <dbReference type="ARBA" id="ARBA00023242"/>
    </source>
</evidence>
<dbReference type="Gene3D" id="4.10.240.10">
    <property type="entry name" value="Zn(2)-C6 fungal-type DNA-binding domain"/>
    <property type="match status" value="1"/>
</dbReference>
<feature type="compositionally biased region" description="Basic and acidic residues" evidence="4">
    <location>
        <begin position="103"/>
        <end position="113"/>
    </location>
</feature>
<dbReference type="CDD" id="cd12148">
    <property type="entry name" value="fungal_TF_MHR"/>
    <property type="match status" value="1"/>
</dbReference>
<dbReference type="GO" id="GO:0005634">
    <property type="term" value="C:nucleus"/>
    <property type="evidence" value="ECO:0007669"/>
    <property type="project" value="UniProtKB-SubCell"/>
</dbReference>
<dbReference type="CDD" id="cd00067">
    <property type="entry name" value="GAL4"/>
    <property type="match status" value="1"/>
</dbReference>
<evidence type="ECO:0000259" key="5">
    <source>
        <dbReference type="PROSITE" id="PS50048"/>
    </source>
</evidence>
<comment type="caution">
    <text evidence="6">The sequence shown here is derived from an EMBL/GenBank/DDBJ whole genome shotgun (WGS) entry which is preliminary data.</text>
</comment>
<dbReference type="STRING" id="106004.A0A1Y2DXH5"/>
<evidence type="ECO:0000313" key="7">
    <source>
        <dbReference type="Proteomes" id="UP000193467"/>
    </source>
</evidence>
<dbReference type="SUPFAM" id="SSF57701">
    <property type="entry name" value="Zn2/Cys6 DNA-binding domain"/>
    <property type="match status" value="1"/>
</dbReference>
<evidence type="ECO:0000256" key="2">
    <source>
        <dbReference type="ARBA" id="ARBA00022723"/>
    </source>
</evidence>
<keyword evidence="3" id="KW-0539">Nucleus</keyword>
<feature type="domain" description="Zn(2)-C6 fungal-type" evidence="5">
    <location>
        <begin position="126"/>
        <end position="158"/>
    </location>
</feature>
<protein>
    <recommendedName>
        <fullName evidence="5">Zn(2)-C6 fungal-type domain-containing protein</fullName>
    </recommendedName>
</protein>
<feature type="compositionally biased region" description="Low complexity" evidence="4">
    <location>
        <begin position="52"/>
        <end position="65"/>
    </location>
</feature>
<dbReference type="InterPro" id="IPR007219">
    <property type="entry name" value="XnlR_reg_dom"/>
</dbReference>
<accession>A0A1Y2DXH5</accession>
<dbReference type="PANTHER" id="PTHR31001:SF90">
    <property type="entry name" value="CENTROMERE DNA-BINDING PROTEIN COMPLEX CBF3 SUBUNIT B"/>
    <property type="match status" value="1"/>
</dbReference>
<dbReference type="EMBL" id="MCGR01000067">
    <property type="protein sequence ID" value="ORY63814.1"/>
    <property type="molecule type" value="Genomic_DNA"/>
</dbReference>
<name>A0A1Y2DXH5_9BASI</name>
<dbReference type="GO" id="GO:0006351">
    <property type="term" value="P:DNA-templated transcription"/>
    <property type="evidence" value="ECO:0007669"/>
    <property type="project" value="InterPro"/>
</dbReference>
<dbReference type="GO" id="GO:0008270">
    <property type="term" value="F:zinc ion binding"/>
    <property type="evidence" value="ECO:0007669"/>
    <property type="project" value="InterPro"/>
</dbReference>
<dbReference type="SMART" id="SM00066">
    <property type="entry name" value="GAL4"/>
    <property type="match status" value="1"/>
</dbReference>
<feature type="compositionally biased region" description="Basic and acidic residues" evidence="4">
    <location>
        <begin position="850"/>
        <end position="862"/>
    </location>
</feature>
<proteinExistence type="predicted"/>
<feature type="region of interest" description="Disordered" evidence="4">
    <location>
        <begin position="834"/>
        <end position="921"/>
    </location>
</feature>
<evidence type="ECO:0000256" key="1">
    <source>
        <dbReference type="ARBA" id="ARBA00004123"/>
    </source>
</evidence>
<keyword evidence="2" id="KW-0479">Metal-binding</keyword>
<dbReference type="OrthoDB" id="3364175at2759"/>
<dbReference type="PROSITE" id="PS00463">
    <property type="entry name" value="ZN2_CY6_FUNGAL_1"/>
    <property type="match status" value="1"/>
</dbReference>
<feature type="region of interest" description="Disordered" evidence="4">
    <location>
        <begin position="305"/>
        <end position="398"/>
    </location>
</feature>
<keyword evidence="7" id="KW-1185">Reference proteome</keyword>
<dbReference type="GO" id="GO:0000981">
    <property type="term" value="F:DNA-binding transcription factor activity, RNA polymerase II-specific"/>
    <property type="evidence" value="ECO:0007669"/>
    <property type="project" value="InterPro"/>
</dbReference>
<comment type="subcellular location">
    <subcellularLocation>
        <location evidence="1">Nucleus</location>
    </subcellularLocation>
</comment>
<dbReference type="InParanoid" id="A0A1Y2DXH5"/>
<dbReference type="InterPro" id="IPR036864">
    <property type="entry name" value="Zn2-C6_fun-type_DNA-bd_sf"/>
</dbReference>
<feature type="compositionally biased region" description="Polar residues" evidence="4">
    <location>
        <begin position="336"/>
        <end position="352"/>
    </location>
</feature>
<dbReference type="SMART" id="SM00906">
    <property type="entry name" value="Fungal_trans"/>
    <property type="match status" value="1"/>
</dbReference>
<feature type="compositionally biased region" description="Basic and acidic residues" evidence="4">
    <location>
        <begin position="305"/>
        <end position="320"/>
    </location>
</feature>
<dbReference type="GO" id="GO:0003677">
    <property type="term" value="F:DNA binding"/>
    <property type="evidence" value="ECO:0007669"/>
    <property type="project" value="InterPro"/>
</dbReference>